<name>A0A239WKG8_STRAI</name>
<dbReference type="OrthoDB" id="2223244at2"/>
<dbReference type="AlphaFoldDB" id="A0A239WKG8"/>
<dbReference type="EMBL" id="LT906454">
    <property type="protein sequence ID" value="SNV34967.1"/>
    <property type="molecule type" value="Genomic_DNA"/>
</dbReference>
<proteinExistence type="predicted"/>
<evidence type="ECO:0000313" key="2">
    <source>
        <dbReference type="Proteomes" id="UP000215144"/>
    </source>
</evidence>
<organism evidence="1 2">
    <name type="scientific">Streptococcus acidominimus</name>
    <dbReference type="NCBI Taxonomy" id="1326"/>
    <lineage>
        <taxon>Bacteria</taxon>
        <taxon>Bacillati</taxon>
        <taxon>Bacillota</taxon>
        <taxon>Bacilli</taxon>
        <taxon>Lactobacillales</taxon>
        <taxon>Streptococcaceae</taxon>
        <taxon>Streptococcus</taxon>
    </lineage>
</organism>
<reference evidence="1 2" key="1">
    <citation type="submission" date="2017-06" db="EMBL/GenBank/DDBJ databases">
        <authorList>
            <consortium name="Pathogen Informatics"/>
        </authorList>
    </citation>
    <scope>NUCLEOTIDE SEQUENCE [LARGE SCALE GENOMIC DNA]</scope>
    <source>
        <strain evidence="1 2">NCTC11291</strain>
    </source>
</reference>
<gene>
    <name evidence="1" type="ORF">SAMEA4504048_00421</name>
</gene>
<sequence length="109" mass="12301">MNRLALERVLADFPADGIFKEECLFQVKRYDNICYALVIAVPGPCGDQMPNPALKFTYHNNQIAYISYMDFGLSPVISLQAETGNLAFFREKMASLLPQFLALMSEKES</sequence>
<accession>A0A239WKG8</accession>
<dbReference type="RefSeq" id="WP_095121746.1">
    <property type="nucleotide sequence ID" value="NZ_LT906454.1"/>
</dbReference>
<protein>
    <submittedName>
        <fullName evidence="1">Uncharacterized protein</fullName>
    </submittedName>
</protein>
<evidence type="ECO:0000313" key="1">
    <source>
        <dbReference type="EMBL" id="SNV34967.1"/>
    </source>
</evidence>
<dbReference type="Proteomes" id="UP000215144">
    <property type="component" value="Chromosome 1"/>
</dbReference>
<dbReference type="KEGG" id="saco:SAME_00421"/>